<evidence type="ECO:0000259" key="1">
    <source>
        <dbReference type="Pfam" id="PF08984"/>
    </source>
</evidence>
<gene>
    <name evidence="2" type="ORF">HXA33_01340</name>
</gene>
<evidence type="ECO:0000313" key="3">
    <source>
        <dbReference type="Proteomes" id="UP001057753"/>
    </source>
</evidence>
<dbReference type="InterPro" id="IPR038062">
    <property type="entry name" value="ScdA-like_N_sf"/>
</dbReference>
<dbReference type="Proteomes" id="UP001057753">
    <property type="component" value="Unassembled WGS sequence"/>
</dbReference>
<protein>
    <submittedName>
        <fullName evidence="2">DUF1858 domain-containing protein</fullName>
    </submittedName>
</protein>
<dbReference type="RefSeq" id="WP_257819876.1">
    <property type="nucleotide sequence ID" value="NZ_JABXYM010000001.1"/>
</dbReference>
<evidence type="ECO:0000313" key="2">
    <source>
        <dbReference type="EMBL" id="MCR6095192.1"/>
    </source>
</evidence>
<dbReference type="AlphaFoldDB" id="A0A9Q4FXI7"/>
<sequence>MKEISLNKTVYELCNHDPEFIEVMKEIGFVNITKPGMLQSAGRVMTIPKGCRARGVDLDDVVQKIESYGYRVTGHLQKGGKENE</sequence>
<reference evidence="2" key="1">
    <citation type="submission" date="2020-06" db="EMBL/GenBank/DDBJ databases">
        <title>Insight into the genomes of haloalkaliphilic bacilli from Kenyan soda lakes.</title>
        <authorList>
            <person name="Mwirichia R."/>
            <person name="Villamizar G.C."/>
            <person name="Poehlein A."/>
            <person name="Mugweru J."/>
            <person name="Kipnyargis A."/>
            <person name="Kiplimo D."/>
            <person name="Orwa P."/>
            <person name="Daniel R."/>
        </authorList>
    </citation>
    <scope>NUCLEOTIDE SEQUENCE</scope>
    <source>
        <strain evidence="2">B1096_S55</strain>
    </source>
</reference>
<dbReference type="InterPro" id="IPR015077">
    <property type="entry name" value="DUF1858"/>
</dbReference>
<dbReference type="SUPFAM" id="SSF140683">
    <property type="entry name" value="SP0561-like"/>
    <property type="match status" value="1"/>
</dbReference>
<accession>A0A9Q4FXI7</accession>
<feature type="domain" description="DUF1858" evidence="1">
    <location>
        <begin position="4"/>
        <end position="61"/>
    </location>
</feature>
<dbReference type="Gene3D" id="1.10.3910.10">
    <property type="entry name" value="SP0561-like"/>
    <property type="match status" value="1"/>
</dbReference>
<proteinExistence type="predicted"/>
<comment type="caution">
    <text evidence="2">The sequence shown here is derived from an EMBL/GenBank/DDBJ whole genome shotgun (WGS) entry which is preliminary data.</text>
</comment>
<dbReference type="EMBL" id="JABXYM010000001">
    <property type="protein sequence ID" value="MCR6095192.1"/>
    <property type="molecule type" value="Genomic_DNA"/>
</dbReference>
<name>A0A9Q4FXI7_SALAG</name>
<dbReference type="Pfam" id="PF08984">
    <property type="entry name" value="DUF1858"/>
    <property type="match status" value="1"/>
</dbReference>
<keyword evidence="3" id="KW-1185">Reference proteome</keyword>
<organism evidence="2 3">
    <name type="scientific">Salipaludibacillus agaradhaerens</name>
    <name type="common">Bacillus agaradhaerens</name>
    <dbReference type="NCBI Taxonomy" id="76935"/>
    <lineage>
        <taxon>Bacteria</taxon>
        <taxon>Bacillati</taxon>
        <taxon>Bacillota</taxon>
        <taxon>Bacilli</taxon>
        <taxon>Bacillales</taxon>
        <taxon>Bacillaceae</taxon>
    </lineage>
</organism>